<dbReference type="GO" id="GO:0016787">
    <property type="term" value="F:hydrolase activity"/>
    <property type="evidence" value="ECO:0007669"/>
    <property type="project" value="UniProtKB-KW"/>
</dbReference>
<accession>A0ABW1CR28</accession>
<dbReference type="EMBL" id="JBHSPA010000034">
    <property type="protein sequence ID" value="MFC5828088.1"/>
    <property type="molecule type" value="Genomic_DNA"/>
</dbReference>
<dbReference type="PROSITE" id="PS51464">
    <property type="entry name" value="SIS"/>
    <property type="match status" value="2"/>
</dbReference>
<feature type="domain" description="SIS" evidence="5">
    <location>
        <begin position="214"/>
        <end position="351"/>
    </location>
</feature>
<dbReference type="RefSeq" id="WP_379517592.1">
    <property type="nucleotide sequence ID" value="NZ_JBHSPA010000034.1"/>
</dbReference>
<keyword evidence="7" id="KW-1185">Reference proteome</keyword>
<keyword evidence="6" id="KW-0378">Hydrolase</keyword>
<name>A0ABW1CR28_9ACTN</name>
<keyword evidence="4" id="KW-0677">Repeat</keyword>
<dbReference type="InterPro" id="IPR046348">
    <property type="entry name" value="SIS_dom_sf"/>
</dbReference>
<dbReference type="Pfam" id="PF01380">
    <property type="entry name" value="SIS"/>
    <property type="match status" value="2"/>
</dbReference>
<dbReference type="Proteomes" id="UP001596058">
    <property type="component" value="Unassembled WGS sequence"/>
</dbReference>
<evidence type="ECO:0000313" key="6">
    <source>
        <dbReference type="EMBL" id="MFC5828088.1"/>
    </source>
</evidence>
<evidence type="ECO:0000259" key="5">
    <source>
        <dbReference type="PROSITE" id="PS51464"/>
    </source>
</evidence>
<protein>
    <recommendedName>
        <fullName evidence="3">Glutamine--fructose-6-phosphate aminotransferase [isomerizing]</fullName>
        <ecNumber evidence="2">2.6.1.16</ecNumber>
    </recommendedName>
</protein>
<evidence type="ECO:0000313" key="7">
    <source>
        <dbReference type="Proteomes" id="UP001596058"/>
    </source>
</evidence>
<evidence type="ECO:0000256" key="2">
    <source>
        <dbReference type="ARBA" id="ARBA00012916"/>
    </source>
</evidence>
<proteinExistence type="predicted"/>
<reference evidence="7" key="1">
    <citation type="journal article" date="2019" name="Int. J. Syst. Evol. Microbiol.">
        <title>The Global Catalogue of Microorganisms (GCM) 10K type strain sequencing project: providing services to taxonomists for standard genome sequencing and annotation.</title>
        <authorList>
            <consortium name="The Broad Institute Genomics Platform"/>
            <consortium name="The Broad Institute Genome Sequencing Center for Infectious Disease"/>
            <person name="Wu L."/>
            <person name="Ma J."/>
        </authorList>
    </citation>
    <scope>NUCLEOTIDE SEQUENCE [LARGE SCALE GENOMIC DNA]</scope>
    <source>
        <strain evidence="7">CCUG 53903</strain>
    </source>
</reference>
<dbReference type="CDD" id="cd05008">
    <property type="entry name" value="SIS_GlmS_GlmD_1"/>
    <property type="match status" value="1"/>
</dbReference>
<dbReference type="PANTHER" id="PTHR10937">
    <property type="entry name" value="GLUCOSAMINE--FRUCTOSE-6-PHOSPHATE AMINOTRANSFERASE, ISOMERIZING"/>
    <property type="match status" value="1"/>
</dbReference>
<comment type="catalytic activity">
    <reaction evidence="1">
        <text>D-fructose 6-phosphate + L-glutamine = D-glucosamine 6-phosphate + L-glutamate</text>
        <dbReference type="Rhea" id="RHEA:13237"/>
        <dbReference type="ChEBI" id="CHEBI:29985"/>
        <dbReference type="ChEBI" id="CHEBI:58359"/>
        <dbReference type="ChEBI" id="CHEBI:58725"/>
        <dbReference type="ChEBI" id="CHEBI:61527"/>
        <dbReference type="EC" id="2.6.1.16"/>
    </reaction>
</comment>
<organism evidence="6 7">
    <name type="scientific">Nonomuraea insulae</name>
    <dbReference type="NCBI Taxonomy" id="1616787"/>
    <lineage>
        <taxon>Bacteria</taxon>
        <taxon>Bacillati</taxon>
        <taxon>Actinomycetota</taxon>
        <taxon>Actinomycetes</taxon>
        <taxon>Streptosporangiales</taxon>
        <taxon>Streptosporangiaceae</taxon>
        <taxon>Nonomuraea</taxon>
    </lineage>
</organism>
<evidence type="ECO:0000256" key="1">
    <source>
        <dbReference type="ARBA" id="ARBA00001031"/>
    </source>
</evidence>
<dbReference type="InterPro" id="IPR001347">
    <property type="entry name" value="SIS_dom"/>
</dbReference>
<evidence type="ECO:0000256" key="3">
    <source>
        <dbReference type="ARBA" id="ARBA00016090"/>
    </source>
</evidence>
<dbReference type="SUPFAM" id="SSF53697">
    <property type="entry name" value="SIS domain"/>
    <property type="match status" value="1"/>
</dbReference>
<sequence length="357" mass="37373">MNAPYRLEEMPRQVKALADDVRGLVTPLADQTRAVIAAVDVADISHVVLTGNGDSYHAALAAEMAFTSLAAVRCTPLSTLRLLKYGLPTAPEAARGTLVVAISASGGNVRALQVLARAHEAGARTLAVTSTPGSPLAQAADHALLAPLTGLRPCPGIRTYQASLLGLFLLAIELGWVRGHHTAAQAEQYQAELSATSDAIEATRSAIAPICTQRGSTLADAPVVMMLGCGPGYGGALFAAAKLVEAAGLFAVGQDLEEWEHVEALAQPRDMPTIILATPGYSHERAVIVAEQARSIGRTVIAVADAADTDLVKLADIMPLHGAGREEFSPLLTQVFAGQLAYETARQLDRVPFSTKH</sequence>
<feature type="domain" description="SIS" evidence="5">
    <location>
        <begin position="37"/>
        <end position="180"/>
    </location>
</feature>
<dbReference type="InterPro" id="IPR035466">
    <property type="entry name" value="GlmS/AgaS_SIS"/>
</dbReference>
<dbReference type="PANTHER" id="PTHR10937:SF0">
    <property type="entry name" value="GLUTAMINE--FRUCTOSE-6-PHOSPHATE TRANSAMINASE (ISOMERIZING)"/>
    <property type="match status" value="1"/>
</dbReference>
<comment type="caution">
    <text evidence="6">The sequence shown here is derived from an EMBL/GenBank/DDBJ whole genome shotgun (WGS) entry which is preliminary data.</text>
</comment>
<dbReference type="Gene3D" id="3.40.50.10490">
    <property type="entry name" value="Glucose-6-phosphate isomerase like protein, domain 1"/>
    <property type="match status" value="2"/>
</dbReference>
<dbReference type="EC" id="2.6.1.16" evidence="2"/>
<gene>
    <name evidence="6" type="ORF">ACFPZ3_29840</name>
</gene>
<evidence type="ECO:0000256" key="4">
    <source>
        <dbReference type="ARBA" id="ARBA00022737"/>
    </source>
</evidence>